<dbReference type="SUPFAM" id="SSF57362">
    <property type="entry name" value="BPTI-like"/>
    <property type="match status" value="2"/>
</dbReference>
<evidence type="ECO:0000259" key="1">
    <source>
        <dbReference type="PROSITE" id="PS50279"/>
    </source>
</evidence>
<dbReference type="CDD" id="cd00109">
    <property type="entry name" value="Kunitz-type"/>
    <property type="match status" value="1"/>
</dbReference>
<dbReference type="InterPro" id="IPR020901">
    <property type="entry name" value="Prtase_inh_Kunz-CS"/>
</dbReference>
<reference evidence="2" key="1">
    <citation type="submission" date="2018-11" db="EMBL/GenBank/DDBJ databases">
        <authorList>
            <consortium name="Pathogen Informatics"/>
        </authorList>
    </citation>
    <scope>NUCLEOTIDE SEQUENCE [LARGE SCALE GENOMIC DNA]</scope>
</reference>
<dbReference type="SMART" id="SM00131">
    <property type="entry name" value="KU"/>
    <property type="match status" value="2"/>
</dbReference>
<gene>
    <name evidence="2" type="ORF">TCNE_LOCUS12376</name>
</gene>
<dbReference type="EMBL" id="UYWY01021235">
    <property type="protein sequence ID" value="VDM43697.1"/>
    <property type="molecule type" value="Genomic_DNA"/>
</dbReference>
<dbReference type="PROSITE" id="PS50279">
    <property type="entry name" value="BPTI_KUNITZ_2"/>
    <property type="match status" value="2"/>
</dbReference>
<sequence length="370" mass="40768">MRAEMTSRVESCLLIAITAVSLLSRRQIEIEDWGEGTADCIVLNWEVRGGVGKHTKAHEQCKMGARVAKHLSPFLMSPTSPTRPGWSWFYDRDTDVCLAFKYNGCGGNANRFPTATDSGSCALNKEPAVDRNGQSIICSGPEKNKCPTGYRCKRLAFMGVCCPTKEEERFSKDYEGACSVGQTVKNDRGGWMATLLGKSCADDFCPNGSTCEQGEIFAHCYDSTSFWYYDNETCVCLAFKYNGCGGNSNRFNDFESCTLTCLPLVDGFCSLHKPPAKNNKGEPLLCSDERKQIQKCPEDYICKPVVFVGACCPKASEELYERSVHPKCAIGSIVKTARSESNLLGKSCVDEFCPANSRCVQEELTAFCCQ</sequence>
<dbReference type="AlphaFoldDB" id="A0A3P7GUE7"/>
<feature type="domain" description="BPTI/Kunitz inhibitor" evidence="1">
    <location>
        <begin position="211"/>
        <end position="261"/>
    </location>
</feature>
<dbReference type="InterPro" id="IPR028150">
    <property type="entry name" value="Lustrin_cystein"/>
</dbReference>
<dbReference type="InterPro" id="IPR002223">
    <property type="entry name" value="Kunitz_BPTI"/>
</dbReference>
<dbReference type="PANTHER" id="PTHR47248:SF7">
    <property type="entry name" value="BPTI_KUNITZ INHIBITOR DOMAIN-CONTAINING PROTEIN"/>
    <property type="match status" value="1"/>
</dbReference>
<dbReference type="InterPro" id="IPR036880">
    <property type="entry name" value="Kunitz_BPTI_sf"/>
</dbReference>
<name>A0A3P7GUE7_TOXCA</name>
<proteinExistence type="predicted"/>
<dbReference type="Pfam" id="PF14625">
    <property type="entry name" value="Lustrin_cystein"/>
    <property type="match status" value="2"/>
</dbReference>
<dbReference type="InterPro" id="IPR052861">
    <property type="entry name" value="BPTI/Kunitz_domain"/>
</dbReference>
<dbReference type="GO" id="GO:0004867">
    <property type="term" value="F:serine-type endopeptidase inhibitor activity"/>
    <property type="evidence" value="ECO:0007669"/>
    <property type="project" value="InterPro"/>
</dbReference>
<feature type="domain" description="BPTI/Kunitz inhibitor" evidence="1">
    <location>
        <begin position="61"/>
        <end position="114"/>
    </location>
</feature>
<protein>
    <recommendedName>
        <fullName evidence="1">BPTI/Kunitz inhibitor domain-containing protein</fullName>
    </recommendedName>
</protein>
<dbReference type="Pfam" id="PF00014">
    <property type="entry name" value="Kunitz_BPTI"/>
    <property type="match status" value="2"/>
</dbReference>
<dbReference type="PANTHER" id="PTHR47248">
    <property type="entry name" value="PROTEIN CBG06772"/>
    <property type="match status" value="1"/>
</dbReference>
<evidence type="ECO:0000313" key="2">
    <source>
        <dbReference type="EMBL" id="VDM43697.1"/>
    </source>
</evidence>
<dbReference type="SMART" id="SM00289">
    <property type="entry name" value="WR1"/>
    <property type="match status" value="3"/>
</dbReference>
<accession>A0A3P7GUE7</accession>
<dbReference type="Gene3D" id="4.10.410.10">
    <property type="entry name" value="Pancreatic trypsin inhibitor Kunitz domain"/>
    <property type="match status" value="2"/>
</dbReference>
<dbReference type="PROSITE" id="PS00280">
    <property type="entry name" value="BPTI_KUNITZ_1"/>
    <property type="match status" value="1"/>
</dbReference>
<organism evidence="2">
    <name type="scientific">Toxocara canis</name>
    <name type="common">Canine roundworm</name>
    <dbReference type="NCBI Taxonomy" id="6265"/>
    <lineage>
        <taxon>Eukaryota</taxon>
        <taxon>Metazoa</taxon>
        <taxon>Ecdysozoa</taxon>
        <taxon>Nematoda</taxon>
        <taxon>Chromadorea</taxon>
        <taxon>Rhabditida</taxon>
        <taxon>Spirurina</taxon>
        <taxon>Ascaridomorpha</taxon>
        <taxon>Ascaridoidea</taxon>
        <taxon>Toxocaridae</taxon>
        <taxon>Toxocara</taxon>
    </lineage>
</organism>
<dbReference type="InterPro" id="IPR006150">
    <property type="entry name" value="Cys_repeat_1"/>
</dbReference>